<organism evidence="2">
    <name type="scientific">Cucumis melo</name>
    <name type="common">Muskmelon</name>
    <dbReference type="NCBI Taxonomy" id="3656"/>
    <lineage>
        <taxon>Eukaryota</taxon>
        <taxon>Viridiplantae</taxon>
        <taxon>Streptophyta</taxon>
        <taxon>Embryophyta</taxon>
        <taxon>Tracheophyta</taxon>
        <taxon>Spermatophyta</taxon>
        <taxon>Magnoliopsida</taxon>
        <taxon>eudicotyledons</taxon>
        <taxon>Gunneridae</taxon>
        <taxon>Pentapetalae</taxon>
        <taxon>rosids</taxon>
        <taxon>fabids</taxon>
        <taxon>Cucurbitales</taxon>
        <taxon>Cucurbitaceae</taxon>
        <taxon>Benincaseae</taxon>
        <taxon>Cucumis</taxon>
    </lineage>
</organism>
<sequence length="72" mass="8379">MRRRRRMESGRLKAGDLFKGKVGFGRRARHGRDERSRRKEKRGRRKREMGFVENGKARSSALGLFIDRSCGG</sequence>
<feature type="compositionally biased region" description="Basic residues" evidence="1">
    <location>
        <begin position="38"/>
        <end position="47"/>
    </location>
</feature>
<dbReference type="EnsemblPlants" id="MELO3C015781.2.1">
    <property type="protein sequence ID" value="MELO3C015781.2.1"/>
    <property type="gene ID" value="MELO3C015781.2"/>
</dbReference>
<evidence type="ECO:0000313" key="2">
    <source>
        <dbReference type="EnsemblPlants" id="MELO3C015781.2.1"/>
    </source>
</evidence>
<reference evidence="2" key="1">
    <citation type="submission" date="2023-03" db="UniProtKB">
        <authorList>
            <consortium name="EnsemblPlants"/>
        </authorList>
    </citation>
    <scope>IDENTIFICATION</scope>
</reference>
<evidence type="ECO:0000256" key="1">
    <source>
        <dbReference type="SAM" id="MobiDB-lite"/>
    </source>
</evidence>
<name>A0A9I9DAH1_CUCME</name>
<dbReference type="AlphaFoldDB" id="A0A9I9DAH1"/>
<feature type="region of interest" description="Disordered" evidence="1">
    <location>
        <begin position="22"/>
        <end position="48"/>
    </location>
</feature>
<protein>
    <submittedName>
        <fullName evidence="2">Uncharacterized protein</fullName>
    </submittedName>
</protein>
<proteinExistence type="predicted"/>
<accession>A0A9I9DAH1</accession>
<dbReference type="Gramene" id="MELO3C015781.2.1">
    <property type="protein sequence ID" value="MELO3C015781.2.1"/>
    <property type="gene ID" value="MELO3C015781.2"/>
</dbReference>